<dbReference type="InterPro" id="IPR013656">
    <property type="entry name" value="PAS_4"/>
</dbReference>
<protein>
    <submittedName>
        <fullName evidence="3">PAS fold-containing protein</fullName>
    </submittedName>
</protein>
<evidence type="ECO:0000313" key="4">
    <source>
        <dbReference type="Proteomes" id="UP000198796"/>
    </source>
</evidence>
<dbReference type="SUPFAM" id="SSF55785">
    <property type="entry name" value="PYP-like sensor domain (PAS domain)"/>
    <property type="match status" value="1"/>
</dbReference>
<dbReference type="InterPro" id="IPR035965">
    <property type="entry name" value="PAS-like_dom_sf"/>
</dbReference>
<feature type="region of interest" description="Disordered" evidence="1">
    <location>
        <begin position="1"/>
        <end position="33"/>
    </location>
</feature>
<name>A0A1I0WN96_9RHOB</name>
<proteinExistence type="predicted"/>
<evidence type="ECO:0000259" key="2">
    <source>
        <dbReference type="Pfam" id="PF08448"/>
    </source>
</evidence>
<dbReference type="OrthoDB" id="9760752at2"/>
<dbReference type="Pfam" id="PF08448">
    <property type="entry name" value="PAS_4"/>
    <property type="match status" value="1"/>
</dbReference>
<organism evidence="3 4">
    <name type="scientific">Poseidonocella pacifica</name>
    <dbReference type="NCBI Taxonomy" id="871651"/>
    <lineage>
        <taxon>Bacteria</taxon>
        <taxon>Pseudomonadati</taxon>
        <taxon>Pseudomonadota</taxon>
        <taxon>Alphaproteobacteria</taxon>
        <taxon>Rhodobacterales</taxon>
        <taxon>Roseobacteraceae</taxon>
        <taxon>Poseidonocella</taxon>
    </lineage>
</organism>
<dbReference type="AlphaFoldDB" id="A0A1I0WN96"/>
<accession>A0A1I0WN96</accession>
<dbReference type="Proteomes" id="UP000198796">
    <property type="component" value="Unassembled WGS sequence"/>
</dbReference>
<evidence type="ECO:0000256" key="1">
    <source>
        <dbReference type="SAM" id="MobiDB-lite"/>
    </source>
</evidence>
<feature type="domain" description="PAS fold-4" evidence="2">
    <location>
        <begin position="55"/>
        <end position="157"/>
    </location>
</feature>
<keyword evidence="4" id="KW-1185">Reference proteome</keyword>
<dbReference type="EMBL" id="FOJU01000002">
    <property type="protein sequence ID" value="SFA90202.1"/>
    <property type="molecule type" value="Genomic_DNA"/>
</dbReference>
<reference evidence="3 4" key="1">
    <citation type="submission" date="2016-10" db="EMBL/GenBank/DDBJ databases">
        <authorList>
            <person name="de Groot N.N."/>
        </authorList>
    </citation>
    <scope>NUCLEOTIDE SEQUENCE [LARGE SCALE GENOMIC DNA]</scope>
    <source>
        <strain evidence="3 4">DSM 29316</strain>
    </source>
</reference>
<dbReference type="RefSeq" id="WP_092062806.1">
    <property type="nucleotide sequence ID" value="NZ_FOJU01000002.1"/>
</dbReference>
<dbReference type="Gene3D" id="3.30.450.20">
    <property type="entry name" value="PAS domain"/>
    <property type="match status" value="1"/>
</dbReference>
<evidence type="ECO:0000313" key="3">
    <source>
        <dbReference type="EMBL" id="SFA90202.1"/>
    </source>
</evidence>
<dbReference type="STRING" id="871651.SAMN05421688_1608"/>
<gene>
    <name evidence="3" type="ORF">SAMN05421688_1608</name>
</gene>
<sequence length="164" mass="18019">MYSVLDRPADSPHPPATPETSPARPQPLRREDSPSRIAAAGLDLSPELVAMTYCSGDCIKLLEPDGRLAYMSANAARAMKDDTSGALYGTFWWDLWPDQLRETVKRAVGIARMGRLANFIAPCPTARGIPAFWDVTVTGITNEHGEVCEILAVTRRTLDRPRPL</sequence>